<protein>
    <submittedName>
        <fullName evidence="2">L-aminopeptidase/D-esterase</fullName>
    </submittedName>
</protein>
<dbReference type="InterPro" id="IPR005321">
    <property type="entry name" value="Peptidase_S58_DmpA"/>
</dbReference>
<accession>A0A1T5B9J2</accession>
<dbReference type="PANTHER" id="PTHR36512:SF3">
    <property type="entry name" value="BLR5678 PROTEIN"/>
    <property type="match status" value="1"/>
</dbReference>
<dbReference type="GO" id="GO:0004177">
    <property type="term" value="F:aminopeptidase activity"/>
    <property type="evidence" value="ECO:0007669"/>
    <property type="project" value="UniProtKB-KW"/>
</dbReference>
<keyword evidence="2" id="KW-0378">Hydrolase</keyword>
<keyword evidence="2" id="KW-0645">Protease</keyword>
<comment type="similarity">
    <text evidence="1">Belongs to the peptidase S58 family.</text>
</comment>
<name>A0A1T5B9J2_9FIRM</name>
<dbReference type="SUPFAM" id="SSF56266">
    <property type="entry name" value="DmpA/ArgJ-like"/>
    <property type="match status" value="1"/>
</dbReference>
<dbReference type="AlphaFoldDB" id="A0A1T5B9J2"/>
<organism evidence="2 3">
    <name type="scientific">Acetoanaerobium noterae</name>
    <dbReference type="NCBI Taxonomy" id="745369"/>
    <lineage>
        <taxon>Bacteria</taxon>
        <taxon>Bacillati</taxon>
        <taxon>Bacillota</taxon>
        <taxon>Clostridia</taxon>
        <taxon>Peptostreptococcales</taxon>
        <taxon>Filifactoraceae</taxon>
        <taxon>Acetoanaerobium</taxon>
    </lineage>
</organism>
<dbReference type="RefSeq" id="WP_143215778.1">
    <property type="nucleotide sequence ID" value="NZ_FUYN01000003.1"/>
</dbReference>
<evidence type="ECO:0000313" key="3">
    <source>
        <dbReference type="Proteomes" id="UP000243406"/>
    </source>
</evidence>
<gene>
    <name evidence="2" type="ORF">SAMN02745120_1459</name>
</gene>
<dbReference type="CDD" id="cd02252">
    <property type="entry name" value="nylC_like"/>
    <property type="match status" value="1"/>
</dbReference>
<dbReference type="Pfam" id="PF03576">
    <property type="entry name" value="Peptidase_S58"/>
    <property type="match status" value="1"/>
</dbReference>
<evidence type="ECO:0000313" key="2">
    <source>
        <dbReference type="EMBL" id="SKB43974.1"/>
    </source>
</evidence>
<keyword evidence="3" id="KW-1185">Reference proteome</keyword>
<keyword evidence="2" id="KW-0031">Aminopeptidase</keyword>
<dbReference type="EMBL" id="FUYN01000003">
    <property type="protein sequence ID" value="SKB43974.1"/>
    <property type="molecule type" value="Genomic_DNA"/>
</dbReference>
<sequence>MITIKTTVKGIKIGNLQDEQALTGVTVILCENGATAGVDVRGSAPGTRETDLLDPVNTVDKVHAVVLSGGSAFGLAAATGVMKYLEEREIGFDVGVTKVPIVCQAVLFDLLLGDYKVRPDEVMGYKACENAGEDFEIGNYGAGTGASIGKINSMEFAMKSGLGYSEFVHESGLVVGALVAVNAFGDIIKDGKIIAGALNKDKASFANTSKLMTSSLLQRGFDNTNTTIGAIITNAKLSKAQCKKVSQVAHNGYARAISPIHTTLDGDTIFALATGEIETSIDVVANLASEVMQEAIYSGVKSSKSVLGLKSFNDLSDEK</sequence>
<dbReference type="PANTHER" id="PTHR36512">
    <property type="entry name" value="D-AMINOPEPTIDASE"/>
    <property type="match status" value="1"/>
</dbReference>
<evidence type="ECO:0000256" key="1">
    <source>
        <dbReference type="ARBA" id="ARBA00007068"/>
    </source>
</evidence>
<dbReference type="Proteomes" id="UP000243406">
    <property type="component" value="Unassembled WGS sequence"/>
</dbReference>
<dbReference type="Gene3D" id="3.60.70.12">
    <property type="entry name" value="L-amino peptidase D-ALA esterase/amidase"/>
    <property type="match status" value="1"/>
</dbReference>
<dbReference type="InterPro" id="IPR016117">
    <property type="entry name" value="ArgJ-like_dom_sf"/>
</dbReference>
<proteinExistence type="inferred from homology"/>
<reference evidence="3" key="1">
    <citation type="submission" date="2017-02" db="EMBL/GenBank/DDBJ databases">
        <authorList>
            <person name="Varghese N."/>
            <person name="Submissions S."/>
        </authorList>
    </citation>
    <scope>NUCLEOTIDE SEQUENCE [LARGE SCALE GENOMIC DNA]</scope>
    <source>
        <strain evidence="3">ATCC 35199</strain>
    </source>
</reference>
<dbReference type="OrthoDB" id="9808347at2"/>